<evidence type="ECO:0000313" key="5">
    <source>
        <dbReference type="EMBL" id="KZV19405.1"/>
    </source>
</evidence>
<keyword evidence="2" id="KW-0805">Transcription regulation</keyword>
<dbReference type="GO" id="GO:0001228">
    <property type="term" value="F:DNA-binding transcription activator activity, RNA polymerase II-specific"/>
    <property type="evidence" value="ECO:0007669"/>
    <property type="project" value="InterPro"/>
</dbReference>
<dbReference type="CDD" id="cd22907">
    <property type="entry name" value="HFD_NFYB"/>
    <property type="match status" value="1"/>
</dbReference>
<dbReference type="GO" id="GO:0046982">
    <property type="term" value="F:protein heterodimerization activity"/>
    <property type="evidence" value="ECO:0007669"/>
    <property type="project" value="InterPro"/>
</dbReference>
<dbReference type="PRINTS" id="PR00615">
    <property type="entry name" value="CCAATSUBUNTA"/>
</dbReference>
<dbReference type="InterPro" id="IPR009072">
    <property type="entry name" value="Histone-fold"/>
</dbReference>
<gene>
    <name evidence="5" type="ORF">F511_08746</name>
</gene>
<dbReference type="OrthoDB" id="911806at2759"/>
<dbReference type="PANTHER" id="PTHR11064:SF115">
    <property type="entry name" value="NUCLEAR TRANSCRIPTION FACTOR Y SUBUNIT B-9"/>
    <property type="match status" value="1"/>
</dbReference>
<organism evidence="5 6">
    <name type="scientific">Dorcoceras hygrometricum</name>
    <dbReference type="NCBI Taxonomy" id="472368"/>
    <lineage>
        <taxon>Eukaryota</taxon>
        <taxon>Viridiplantae</taxon>
        <taxon>Streptophyta</taxon>
        <taxon>Embryophyta</taxon>
        <taxon>Tracheophyta</taxon>
        <taxon>Spermatophyta</taxon>
        <taxon>Magnoliopsida</taxon>
        <taxon>eudicotyledons</taxon>
        <taxon>Gunneridae</taxon>
        <taxon>Pentapetalae</taxon>
        <taxon>asterids</taxon>
        <taxon>lamiids</taxon>
        <taxon>Lamiales</taxon>
        <taxon>Gesneriaceae</taxon>
        <taxon>Didymocarpoideae</taxon>
        <taxon>Trichosporeae</taxon>
        <taxon>Loxocarpinae</taxon>
        <taxon>Dorcoceras</taxon>
    </lineage>
</organism>
<reference evidence="5 6" key="1">
    <citation type="journal article" date="2015" name="Proc. Natl. Acad. Sci. U.S.A.">
        <title>The resurrection genome of Boea hygrometrica: A blueprint for survival of dehydration.</title>
        <authorList>
            <person name="Xiao L."/>
            <person name="Yang G."/>
            <person name="Zhang L."/>
            <person name="Yang X."/>
            <person name="Zhao S."/>
            <person name="Ji Z."/>
            <person name="Zhou Q."/>
            <person name="Hu M."/>
            <person name="Wang Y."/>
            <person name="Chen M."/>
            <person name="Xu Y."/>
            <person name="Jin H."/>
            <person name="Xiao X."/>
            <person name="Hu G."/>
            <person name="Bao F."/>
            <person name="Hu Y."/>
            <person name="Wan P."/>
            <person name="Li L."/>
            <person name="Deng X."/>
            <person name="Kuang T."/>
            <person name="Xiang C."/>
            <person name="Zhu J.K."/>
            <person name="Oliver M.J."/>
            <person name="He Y."/>
        </authorList>
    </citation>
    <scope>NUCLEOTIDE SEQUENCE [LARGE SCALE GENOMIC DNA]</scope>
    <source>
        <strain evidence="6">cv. XS01</strain>
    </source>
</reference>
<dbReference type="AlphaFoldDB" id="A0A2Z7ACC2"/>
<evidence type="ECO:0000256" key="3">
    <source>
        <dbReference type="ARBA" id="ARBA00023163"/>
    </source>
</evidence>
<evidence type="ECO:0000256" key="2">
    <source>
        <dbReference type="ARBA" id="ARBA00023015"/>
    </source>
</evidence>
<protein>
    <recommendedName>
        <fullName evidence="4">Transcription factor CBF/NF-Y/archaeal histone domain-containing protein</fullName>
    </recommendedName>
</protein>
<proteinExistence type="inferred from homology"/>
<dbReference type="InterPro" id="IPR027113">
    <property type="entry name" value="Transc_fact_NFYB/HAP3"/>
</dbReference>
<keyword evidence="3" id="KW-0804">Transcription</keyword>
<dbReference type="Pfam" id="PF00808">
    <property type="entry name" value="CBFD_NFYB_HMF"/>
    <property type="match status" value="1"/>
</dbReference>
<feature type="domain" description="Transcription factor CBF/NF-Y/archaeal histone" evidence="4">
    <location>
        <begin position="58"/>
        <end position="121"/>
    </location>
</feature>
<name>A0A2Z7ACC2_9LAMI</name>
<dbReference type="PANTHER" id="PTHR11064">
    <property type="entry name" value="CCAAT-BINDING TRANSCRIPTION FACTOR-RELATED"/>
    <property type="match status" value="1"/>
</dbReference>
<dbReference type="SUPFAM" id="SSF47113">
    <property type="entry name" value="Histone-fold"/>
    <property type="match status" value="1"/>
</dbReference>
<dbReference type="GO" id="GO:0016602">
    <property type="term" value="C:CCAAT-binding factor complex"/>
    <property type="evidence" value="ECO:0007669"/>
    <property type="project" value="InterPro"/>
</dbReference>
<dbReference type="EMBL" id="KV016696">
    <property type="protein sequence ID" value="KZV19405.1"/>
    <property type="molecule type" value="Genomic_DNA"/>
</dbReference>
<keyword evidence="6" id="KW-1185">Reference proteome</keyword>
<comment type="similarity">
    <text evidence="1">Belongs to the NFYB/HAP3 subunit family.</text>
</comment>
<dbReference type="GO" id="GO:0000978">
    <property type="term" value="F:RNA polymerase II cis-regulatory region sequence-specific DNA binding"/>
    <property type="evidence" value="ECO:0007669"/>
    <property type="project" value="TreeGrafter"/>
</dbReference>
<evidence type="ECO:0000259" key="4">
    <source>
        <dbReference type="Pfam" id="PF00808"/>
    </source>
</evidence>
<dbReference type="Gene3D" id="1.10.20.10">
    <property type="entry name" value="Histone, subunit A"/>
    <property type="match status" value="1"/>
</dbReference>
<dbReference type="Proteomes" id="UP000250235">
    <property type="component" value="Unassembled WGS sequence"/>
</dbReference>
<sequence length="198" mass="21865">MEKGVACKQQKRCITSSPSSAGSVAREAYEADSISITNCTNGGQIPQQTYMRSSDQYVPLANLTRIMRSALPPHAKIADDAKESIQECVSEFITFVTAEANARCHSEQRKTIYAEDVLSAMRTLGFHNYGDYLSFYLNKHRMCGVNGRHGAMRNTNFAQPPTGQLLLRTPDDMGRAPANYSQWQPGLRNMYGSDANGA</sequence>
<dbReference type="InterPro" id="IPR003958">
    <property type="entry name" value="CBFA_NFYB_domain"/>
</dbReference>
<evidence type="ECO:0000313" key="6">
    <source>
        <dbReference type="Proteomes" id="UP000250235"/>
    </source>
</evidence>
<accession>A0A2Z7ACC2</accession>
<evidence type="ECO:0000256" key="1">
    <source>
        <dbReference type="ARBA" id="ARBA00009053"/>
    </source>
</evidence>